<comment type="caution">
    <text evidence="9">The sequence shown here is derived from an EMBL/GenBank/DDBJ whole genome shotgun (WGS) entry which is preliminary data.</text>
</comment>
<evidence type="ECO:0000256" key="1">
    <source>
        <dbReference type="ARBA" id="ARBA00004123"/>
    </source>
</evidence>
<keyword evidence="5" id="KW-0539">Nucleus</keyword>
<keyword evidence="10" id="KW-1185">Reference proteome</keyword>
<dbReference type="InterPro" id="IPR038051">
    <property type="entry name" value="XRCC4-like_N_sf"/>
</dbReference>
<organism evidence="9 10">
    <name type="scientific">Rhynchophorus ferrugineus</name>
    <name type="common">Red palm weevil</name>
    <name type="synonym">Curculio ferrugineus</name>
    <dbReference type="NCBI Taxonomy" id="354439"/>
    <lineage>
        <taxon>Eukaryota</taxon>
        <taxon>Metazoa</taxon>
        <taxon>Ecdysozoa</taxon>
        <taxon>Arthropoda</taxon>
        <taxon>Hexapoda</taxon>
        <taxon>Insecta</taxon>
        <taxon>Pterygota</taxon>
        <taxon>Neoptera</taxon>
        <taxon>Endopterygota</taxon>
        <taxon>Coleoptera</taxon>
        <taxon>Polyphaga</taxon>
        <taxon>Cucujiformia</taxon>
        <taxon>Curculionidae</taxon>
        <taxon>Dryophthorinae</taxon>
        <taxon>Rhynchophorus</taxon>
    </lineage>
</organism>
<evidence type="ECO:0000256" key="3">
    <source>
        <dbReference type="ARBA" id="ARBA00023125"/>
    </source>
</evidence>
<dbReference type="InterPro" id="IPR052287">
    <property type="entry name" value="NHEJ_factor"/>
</dbReference>
<dbReference type="Gene3D" id="2.170.210.10">
    <property type="entry name" value="DNA double-strand break repair and VJ recombination XRCC4, N-terminal"/>
    <property type="match status" value="1"/>
</dbReference>
<dbReference type="OrthoDB" id="2155935at2759"/>
<evidence type="ECO:0000313" key="9">
    <source>
        <dbReference type="EMBL" id="KAF7267752.1"/>
    </source>
</evidence>
<dbReference type="PANTHER" id="PTHR32235">
    <property type="entry name" value="NON-HOMOLOGOUS END-JOINING FACTOR 1"/>
    <property type="match status" value="1"/>
</dbReference>
<comment type="similarity">
    <text evidence="6">Belongs to the XRCC4-XLF family. XLF subfamily.</text>
</comment>
<accession>A0A834HS73</accession>
<sequence length="237" mass="28183">MWKTFTHLSNPYLFRCEIEEDSFDLYLTNLENIWKCSSTDMELMESFKENNPLIEATSDVIKSDLLSIINAFDNESISIVNEGNENCKLSLTRKSTNIADDIVYSFFLKPCKEKFKQEVTIPFIKTIYYLEKQKEHLLKLLKMKDREIREYKVEHGEISRDELKTEEVDIIESNANYLVLKVFQETSQFWKEFAQQNGQVEMTSKNLEPEPWNATNKRRKLVYKRKENKSLGIRYKK</sequence>
<evidence type="ECO:0000256" key="7">
    <source>
        <dbReference type="ARBA" id="ARBA00044529"/>
    </source>
</evidence>
<evidence type="ECO:0000313" key="10">
    <source>
        <dbReference type="Proteomes" id="UP000625711"/>
    </source>
</evidence>
<evidence type="ECO:0000256" key="2">
    <source>
        <dbReference type="ARBA" id="ARBA00022763"/>
    </source>
</evidence>
<dbReference type="GO" id="GO:0045027">
    <property type="term" value="F:DNA end binding"/>
    <property type="evidence" value="ECO:0007669"/>
    <property type="project" value="TreeGrafter"/>
</dbReference>
<proteinExistence type="inferred from homology"/>
<keyword evidence="4" id="KW-0234">DNA repair</keyword>
<evidence type="ECO:0000256" key="4">
    <source>
        <dbReference type="ARBA" id="ARBA00023204"/>
    </source>
</evidence>
<name>A0A834HS73_RHYFE</name>
<dbReference type="InterPro" id="IPR015381">
    <property type="entry name" value="XLF-like_N"/>
</dbReference>
<keyword evidence="3" id="KW-0238">DNA-binding</keyword>
<keyword evidence="2" id="KW-0227">DNA damage</keyword>
<feature type="domain" description="XLF-like N-terminal" evidence="8">
    <location>
        <begin position="1"/>
        <end position="96"/>
    </location>
</feature>
<reference evidence="9" key="1">
    <citation type="submission" date="2020-08" db="EMBL/GenBank/DDBJ databases">
        <title>Genome sequencing and assembly of the red palm weevil Rhynchophorus ferrugineus.</title>
        <authorList>
            <person name="Dias G.B."/>
            <person name="Bergman C.M."/>
            <person name="Manee M."/>
        </authorList>
    </citation>
    <scope>NUCLEOTIDE SEQUENCE</scope>
    <source>
        <strain evidence="9">AA-2017</strain>
        <tissue evidence="9">Whole larva</tissue>
    </source>
</reference>
<dbReference type="Gene3D" id="1.10.287.450">
    <property type="entry name" value="Helix hairpin bin"/>
    <property type="match status" value="1"/>
</dbReference>
<dbReference type="PANTHER" id="PTHR32235:SF1">
    <property type="entry name" value="NON-HOMOLOGOUS END-JOINING FACTOR 1"/>
    <property type="match status" value="1"/>
</dbReference>
<dbReference type="GO" id="GO:0032807">
    <property type="term" value="C:DNA ligase IV complex"/>
    <property type="evidence" value="ECO:0007669"/>
    <property type="project" value="TreeGrafter"/>
</dbReference>
<evidence type="ECO:0000256" key="6">
    <source>
        <dbReference type="ARBA" id="ARBA00025747"/>
    </source>
</evidence>
<protein>
    <recommendedName>
        <fullName evidence="7">Non-homologous end-joining factor 1</fullName>
    </recommendedName>
</protein>
<dbReference type="GO" id="GO:0006303">
    <property type="term" value="P:double-strand break repair via nonhomologous end joining"/>
    <property type="evidence" value="ECO:0007669"/>
    <property type="project" value="TreeGrafter"/>
</dbReference>
<gene>
    <name evidence="9" type="ORF">GWI33_019050</name>
</gene>
<dbReference type="EMBL" id="JAACXV010014390">
    <property type="protein sequence ID" value="KAF7267752.1"/>
    <property type="molecule type" value="Genomic_DNA"/>
</dbReference>
<evidence type="ECO:0000256" key="5">
    <source>
        <dbReference type="ARBA" id="ARBA00023242"/>
    </source>
</evidence>
<dbReference type="AlphaFoldDB" id="A0A834HS73"/>
<comment type="subcellular location">
    <subcellularLocation>
        <location evidence="1">Nucleus</location>
    </subcellularLocation>
</comment>
<evidence type="ECO:0000259" key="8">
    <source>
        <dbReference type="Pfam" id="PF09302"/>
    </source>
</evidence>
<dbReference type="Proteomes" id="UP000625711">
    <property type="component" value="Unassembled WGS sequence"/>
</dbReference>
<dbReference type="CDD" id="cd22285">
    <property type="entry name" value="HD_XLF_N"/>
    <property type="match status" value="1"/>
</dbReference>
<dbReference type="Pfam" id="PF09302">
    <property type="entry name" value="XLF"/>
    <property type="match status" value="1"/>
</dbReference>